<feature type="transmembrane region" description="Helical" evidence="1">
    <location>
        <begin position="172"/>
        <end position="197"/>
    </location>
</feature>
<dbReference type="KEGG" id="nml:Namu_2645"/>
<keyword evidence="3" id="KW-1185">Reference proteome</keyword>
<feature type="transmembrane region" description="Helical" evidence="1">
    <location>
        <begin position="143"/>
        <end position="160"/>
    </location>
</feature>
<dbReference type="EMBL" id="CP001737">
    <property type="protein sequence ID" value="ACV78994.1"/>
    <property type="molecule type" value="Genomic_DNA"/>
</dbReference>
<gene>
    <name evidence="2" type="ordered locus">Namu_2645</name>
</gene>
<reference evidence="3" key="1">
    <citation type="submission" date="2009-09" db="EMBL/GenBank/DDBJ databases">
        <title>The complete genome of Nakamurella multipartita DSM 44233.</title>
        <authorList>
            <consortium name="US DOE Joint Genome Institute (JGI-PGF)"/>
            <person name="Lucas S."/>
            <person name="Copeland A."/>
            <person name="Lapidus A."/>
            <person name="Glavina del Rio T."/>
            <person name="Dalin E."/>
            <person name="Tice H."/>
            <person name="Bruce D."/>
            <person name="Goodwin L."/>
            <person name="Pitluck S."/>
            <person name="Kyrpides N."/>
            <person name="Mavromatis K."/>
            <person name="Ivanova N."/>
            <person name="Ovchinnikova G."/>
            <person name="Sims D."/>
            <person name="Meincke L."/>
            <person name="Brettin T."/>
            <person name="Detter J.C."/>
            <person name="Han C."/>
            <person name="Larimer F."/>
            <person name="Land M."/>
            <person name="Hauser L."/>
            <person name="Markowitz V."/>
            <person name="Cheng J.-F."/>
            <person name="Hugenholtz P."/>
            <person name="Woyke T."/>
            <person name="Wu D."/>
            <person name="Klenk H.-P."/>
            <person name="Eisen J.A."/>
        </authorList>
    </citation>
    <scope>NUCLEOTIDE SEQUENCE [LARGE SCALE GENOMIC DNA]</scope>
    <source>
        <strain evidence="3">ATCC 700099 / DSM 44233 / CIP 104796 / JCM 9543 / NBRC 105858 / Y-104</strain>
    </source>
</reference>
<evidence type="ECO:0000256" key="1">
    <source>
        <dbReference type="SAM" id="Phobius"/>
    </source>
</evidence>
<dbReference type="eggNOG" id="COG1277">
    <property type="taxonomic scope" value="Bacteria"/>
</dbReference>
<keyword evidence="1" id="KW-1133">Transmembrane helix</keyword>
<accession>C8X7P1</accession>
<keyword evidence="1" id="KW-0812">Transmembrane</keyword>
<dbReference type="InParanoid" id="C8X7P1"/>
<feature type="transmembrane region" description="Helical" evidence="1">
    <location>
        <begin position="18"/>
        <end position="40"/>
    </location>
</feature>
<sequence length="246" mass="25278" precursor="true">MTLIAAERIKLVSTRSPWWSAGAAILASVSLSALIAVATAKDGQIGTVASTQFGYVLGMAVVMLMATLAVTTEYAVGTMRTTFMAVPRRSPALIAKTVVVGTLAAVIGLVAAFGAWAISLVLLPEFDLSLSGLDDWRHVTGVGLVYLIAAVIAVSVGTLVRHTAGAVSIVLVWILMAEQLLQLIPGVGAAVAPWLPFNAAKDFIIADGSSATGPFGAGPWASLAYFALVATGMLAVSLAAARRRDA</sequence>
<dbReference type="HOGENOM" id="CLU_051674_2_0_11"/>
<feature type="transmembrane region" description="Helical" evidence="1">
    <location>
        <begin position="97"/>
        <end position="123"/>
    </location>
</feature>
<dbReference type="STRING" id="479431.Namu_2645"/>
<protein>
    <submittedName>
        <fullName evidence="2">Uncharacterized protein</fullName>
    </submittedName>
</protein>
<dbReference type="OrthoDB" id="4336046at2"/>
<feature type="transmembrane region" description="Helical" evidence="1">
    <location>
        <begin position="52"/>
        <end position="76"/>
    </location>
</feature>
<evidence type="ECO:0000313" key="2">
    <source>
        <dbReference type="EMBL" id="ACV78994.1"/>
    </source>
</evidence>
<name>C8X7P1_NAKMY</name>
<evidence type="ECO:0000313" key="3">
    <source>
        <dbReference type="Proteomes" id="UP000002218"/>
    </source>
</evidence>
<organism evidence="2 3">
    <name type="scientific">Nakamurella multipartita (strain ATCC 700099 / DSM 44233 / CIP 104796 / JCM 9543 / NBRC 105858 / Y-104)</name>
    <name type="common">Microsphaera multipartita</name>
    <dbReference type="NCBI Taxonomy" id="479431"/>
    <lineage>
        <taxon>Bacteria</taxon>
        <taxon>Bacillati</taxon>
        <taxon>Actinomycetota</taxon>
        <taxon>Actinomycetes</taxon>
        <taxon>Nakamurellales</taxon>
        <taxon>Nakamurellaceae</taxon>
        <taxon>Nakamurella</taxon>
    </lineage>
</organism>
<reference evidence="2 3" key="2">
    <citation type="journal article" date="2010" name="Stand. Genomic Sci.">
        <title>Complete genome sequence of Nakamurella multipartita type strain (Y-104).</title>
        <authorList>
            <person name="Tice H."/>
            <person name="Mayilraj S."/>
            <person name="Sims D."/>
            <person name="Lapidus A."/>
            <person name="Nolan M."/>
            <person name="Lucas S."/>
            <person name="Glavina Del Rio T."/>
            <person name="Copeland A."/>
            <person name="Cheng J.F."/>
            <person name="Meincke L."/>
            <person name="Bruce D."/>
            <person name="Goodwin L."/>
            <person name="Pitluck S."/>
            <person name="Ivanova N."/>
            <person name="Mavromatis K."/>
            <person name="Ovchinnikova G."/>
            <person name="Pati A."/>
            <person name="Chen A."/>
            <person name="Palaniappan K."/>
            <person name="Land M."/>
            <person name="Hauser L."/>
            <person name="Chang Y.J."/>
            <person name="Jeffries C.D."/>
            <person name="Detter J.C."/>
            <person name="Brettin T."/>
            <person name="Rohde M."/>
            <person name="Goker M."/>
            <person name="Bristow J."/>
            <person name="Eisen J.A."/>
            <person name="Markowitz V."/>
            <person name="Hugenholtz P."/>
            <person name="Kyrpides N.C."/>
            <person name="Klenk H.P."/>
            <person name="Chen F."/>
        </authorList>
    </citation>
    <scope>NUCLEOTIDE SEQUENCE [LARGE SCALE GENOMIC DNA]</scope>
    <source>
        <strain evidence="3">ATCC 700099 / DSM 44233 / CIP 104796 / JCM 9543 / NBRC 105858 / Y-104</strain>
    </source>
</reference>
<dbReference type="AlphaFoldDB" id="C8X7P1"/>
<keyword evidence="1" id="KW-0472">Membrane</keyword>
<dbReference type="Proteomes" id="UP000002218">
    <property type="component" value="Chromosome"/>
</dbReference>
<proteinExistence type="predicted"/>
<dbReference type="RefSeq" id="WP_015747875.1">
    <property type="nucleotide sequence ID" value="NC_013235.1"/>
</dbReference>
<feature type="transmembrane region" description="Helical" evidence="1">
    <location>
        <begin position="217"/>
        <end position="241"/>
    </location>
</feature>